<dbReference type="eggNOG" id="COG1834">
    <property type="taxonomic scope" value="Bacteria"/>
</dbReference>
<dbReference type="InterPro" id="IPR011990">
    <property type="entry name" value="TPR-like_helical_dom_sf"/>
</dbReference>
<evidence type="ECO:0000256" key="5">
    <source>
        <dbReference type="ARBA" id="ARBA00023237"/>
    </source>
</evidence>
<dbReference type="Pfam" id="PF14322">
    <property type="entry name" value="SusD-like_3"/>
    <property type="match status" value="1"/>
</dbReference>
<dbReference type="OrthoDB" id="1147023at2"/>
<keyword evidence="4" id="KW-0472">Membrane</keyword>
<feature type="domain" description="SusD-like N-terminal" evidence="7">
    <location>
        <begin position="21"/>
        <end position="222"/>
    </location>
</feature>
<reference evidence="8 9" key="1">
    <citation type="journal article" date="2013" name="Genome Announc.">
        <title>The Draft Genome Sequence of Sphingomonas paucimobilis Strain HER1398 (Proteobacteria), Host to the Giant PAU Phage, Indicates That It Is a Member of the Genus Sphingobacterium (Bacteroidetes).</title>
        <authorList>
            <person name="White R.A.III."/>
            <person name="Suttle C.A."/>
        </authorList>
    </citation>
    <scope>NUCLEOTIDE SEQUENCE [LARGE SCALE GENOMIC DNA]</scope>
    <source>
        <strain evidence="8 9">HER1398</strain>
    </source>
</reference>
<dbReference type="EMBL" id="ATDL01000015">
    <property type="protein sequence ID" value="ERJ59187.1"/>
    <property type="molecule type" value="Genomic_DNA"/>
</dbReference>
<dbReference type="Pfam" id="PF07980">
    <property type="entry name" value="SusD_RagB"/>
    <property type="match status" value="1"/>
</dbReference>
<keyword evidence="9" id="KW-1185">Reference proteome</keyword>
<evidence type="ECO:0000259" key="6">
    <source>
        <dbReference type="Pfam" id="PF07980"/>
    </source>
</evidence>
<dbReference type="InterPro" id="IPR033985">
    <property type="entry name" value="SusD-like_N"/>
</dbReference>
<dbReference type="PROSITE" id="PS51257">
    <property type="entry name" value="PROKAR_LIPOPROTEIN"/>
    <property type="match status" value="1"/>
</dbReference>
<proteinExistence type="inferred from homology"/>
<accession>U2HUK0</accession>
<dbReference type="Gene3D" id="1.25.40.390">
    <property type="match status" value="1"/>
</dbReference>
<evidence type="ECO:0000313" key="9">
    <source>
        <dbReference type="Proteomes" id="UP000016584"/>
    </source>
</evidence>
<dbReference type="InterPro" id="IPR012944">
    <property type="entry name" value="SusD_RagB_dom"/>
</dbReference>
<keyword evidence="5" id="KW-0998">Cell outer membrane</keyword>
<organism evidence="8 9">
    <name type="scientific">Sphingobacterium paucimobilis HER1398</name>
    <dbReference type="NCBI Taxonomy" id="1346330"/>
    <lineage>
        <taxon>Bacteria</taxon>
        <taxon>Pseudomonadati</taxon>
        <taxon>Bacteroidota</taxon>
        <taxon>Sphingobacteriia</taxon>
        <taxon>Sphingobacteriales</taxon>
        <taxon>Sphingobacteriaceae</taxon>
        <taxon>Sphingobacterium</taxon>
    </lineage>
</organism>
<evidence type="ECO:0000256" key="2">
    <source>
        <dbReference type="ARBA" id="ARBA00006275"/>
    </source>
</evidence>
<dbReference type="SUPFAM" id="SSF48452">
    <property type="entry name" value="TPR-like"/>
    <property type="match status" value="1"/>
</dbReference>
<sequence>MNTKLIYILTSVVLLFASCEKFLDHNPDQRSELETPEQISELLVSAYPLAGYAGFLEAKTDNIVDNFGMPDYVEVLRKSFLFEDPEYEYQDSPIYYWTNTYSAIAAANEALVKIASLSNPEDYSEQRGEALVARAYAHFMLVNIFSKFYHAETASNEPGIPYVTGPQTDLTQKYTRETVAVTYQKIEKDLLEGLKLIRDNYKVSRYHFTRSAAHAFASRFYLYQKRYSEALRHAELALPGDMVMNLRDYVNVYDKMSWSEFGQHYASTKEKSNLLLVSAVSNYGYQYHSNRYSANQSVTDYIVNNTPAGTLDVMYYNIYQRNLQSYFFEKYSTQFIPSGANATIGYTYTGYSLLSSEEVFFNRLEAMVYLGRLDEVLAELNRYVATRVYTFNASKQITRQKIKSYYFDDKADFDDEDYKLGLIETILNYRRVEFIHEGLRYFDLLRYKRTIKRRTNDGKEFEIPYNDNRTVSQMPAEVVDEGIALNPR</sequence>
<feature type="domain" description="RagB/SusD" evidence="6">
    <location>
        <begin position="358"/>
        <end position="473"/>
    </location>
</feature>
<protein>
    <recommendedName>
        <fullName evidence="10">SusD-like N-terminal domain-containing protein</fullName>
    </recommendedName>
</protein>
<keyword evidence="3" id="KW-0732">Signal</keyword>
<evidence type="ECO:0000259" key="7">
    <source>
        <dbReference type="Pfam" id="PF14322"/>
    </source>
</evidence>
<gene>
    <name evidence="8" type="ORF">M472_10425</name>
</gene>
<evidence type="ECO:0000256" key="4">
    <source>
        <dbReference type="ARBA" id="ARBA00023136"/>
    </source>
</evidence>
<dbReference type="GO" id="GO:0009279">
    <property type="term" value="C:cell outer membrane"/>
    <property type="evidence" value="ECO:0007669"/>
    <property type="project" value="UniProtKB-SubCell"/>
</dbReference>
<comment type="caution">
    <text evidence="8">The sequence shown here is derived from an EMBL/GenBank/DDBJ whole genome shotgun (WGS) entry which is preliminary data.</text>
</comment>
<comment type="subcellular location">
    <subcellularLocation>
        <location evidence="1">Cell outer membrane</location>
    </subcellularLocation>
</comment>
<dbReference type="Proteomes" id="UP000016584">
    <property type="component" value="Unassembled WGS sequence"/>
</dbReference>
<evidence type="ECO:0000256" key="3">
    <source>
        <dbReference type="ARBA" id="ARBA00022729"/>
    </source>
</evidence>
<evidence type="ECO:0000313" key="8">
    <source>
        <dbReference type="EMBL" id="ERJ59187.1"/>
    </source>
</evidence>
<dbReference type="PATRIC" id="fig|1346330.5.peg.2524"/>
<dbReference type="RefSeq" id="WP_021070681.1">
    <property type="nucleotide sequence ID" value="NZ_ATDL01000015.1"/>
</dbReference>
<evidence type="ECO:0000256" key="1">
    <source>
        <dbReference type="ARBA" id="ARBA00004442"/>
    </source>
</evidence>
<evidence type="ECO:0008006" key="10">
    <source>
        <dbReference type="Google" id="ProtNLM"/>
    </source>
</evidence>
<comment type="similarity">
    <text evidence="2">Belongs to the SusD family.</text>
</comment>
<dbReference type="STRING" id="1346330.M472_10425"/>
<name>U2HUK0_9SPHI</name>
<dbReference type="AlphaFoldDB" id="U2HUK0"/>